<accession>C3MM75</accession>
<dbReference type="NCBIfam" id="NF040570">
    <property type="entry name" value="guided_TnpB"/>
    <property type="match status" value="1"/>
</dbReference>
<dbReference type="GO" id="GO:0003677">
    <property type="term" value="F:DNA binding"/>
    <property type="evidence" value="ECO:0007669"/>
    <property type="project" value="UniProtKB-KW"/>
</dbReference>
<dbReference type="Pfam" id="PF07282">
    <property type="entry name" value="Cas12f1-like_TNB"/>
    <property type="match status" value="1"/>
</dbReference>
<gene>
    <name evidence="3" type="ordered locus">LS215_0610</name>
</gene>
<dbReference type="EMBL" id="CP001399">
    <property type="protein sequence ID" value="ACP34698.1"/>
    <property type="molecule type" value="Genomic_DNA"/>
</dbReference>
<dbReference type="AlphaFoldDB" id="C3MM75"/>
<keyword evidence="1" id="KW-0238">DNA-binding</keyword>
<reference evidence="3 4" key="1">
    <citation type="journal article" date="2009" name="Proc. Natl. Acad. Sci. U.S.A.">
        <title>Biogeography of the Sulfolobus islandicus pan-genome.</title>
        <authorList>
            <person name="Reno M.L."/>
            <person name="Held N.L."/>
            <person name="Fields C.J."/>
            <person name="Burke P.V."/>
            <person name="Whitaker R.J."/>
        </authorList>
    </citation>
    <scope>NUCLEOTIDE SEQUENCE [LARGE SCALE GENOMIC DNA]</scope>
    <source>
        <strain evidence="4">L.S.2.15 / Lassen #1</strain>
    </source>
</reference>
<name>C3MM75_SACI2</name>
<dbReference type="NCBIfam" id="TIGR01766">
    <property type="entry name" value="IS200/IS605 family accessory protein TnpB-like domain"/>
    <property type="match status" value="1"/>
</dbReference>
<organism evidence="3 4">
    <name type="scientific">Saccharolobus islandicus (strain L.S.2.15 / Lassen #1)</name>
    <name type="common">Sulfolobus islandicus</name>
    <dbReference type="NCBI Taxonomy" id="429572"/>
    <lineage>
        <taxon>Archaea</taxon>
        <taxon>Thermoproteota</taxon>
        <taxon>Thermoprotei</taxon>
        <taxon>Sulfolobales</taxon>
        <taxon>Sulfolobaceae</taxon>
        <taxon>Saccharolobus</taxon>
    </lineage>
</organism>
<dbReference type="HOGENOM" id="CLU_032903_17_0_2"/>
<evidence type="ECO:0000313" key="4">
    <source>
        <dbReference type="Proteomes" id="UP000001747"/>
    </source>
</evidence>
<dbReference type="Proteomes" id="UP000001747">
    <property type="component" value="Chromosome"/>
</dbReference>
<evidence type="ECO:0000256" key="1">
    <source>
        <dbReference type="ARBA" id="ARBA00023125"/>
    </source>
</evidence>
<dbReference type="GeneID" id="7798776"/>
<dbReference type="InterPro" id="IPR010095">
    <property type="entry name" value="Cas12f1-like_TNB"/>
</dbReference>
<protein>
    <submittedName>
        <fullName evidence="3">Transposase, IS605 OrfB family</fullName>
    </submittedName>
</protein>
<sequence>MERTIKLRVRVDYITYSALKEVEGEYREVLEDAINYGLSNKTTSFTRIKAGVYKTEREKHKDLPSHYIYTACEDASERLDSFEKLKKRGRSYTEKPSVRKITVHLDDHLWKFSLDKISISTMQGRVFISPTFPKIFWEYYNTEWRIASEARFKLLKGNVVEFFIVFKRDEPKPYEPKGFIPVDLNEDSVSVLVDGKPMLLETNTKRITLGYEYRRKAITTGRSTKDREVKRKLKRLRERDKKVDIRRKLAKLIVKEAFESMSAIVLEDLPRRTPEHMIKDVKDSQLRLRIYRSAFSSMKNAIIEKAKEFRVPVVLVNPSYTSSTCPIHGAKIVYQPDGGDAPRVGVCEKGKEKWHRDVVALYNLRKRAGDVSPVPLGSKESHDPPTVKLGRWLRAKSLHSIMNEHKMIEMKV</sequence>
<dbReference type="KEGG" id="sis:LS215_0610"/>
<evidence type="ECO:0000259" key="2">
    <source>
        <dbReference type="Pfam" id="PF07282"/>
    </source>
</evidence>
<dbReference type="OrthoDB" id="27763at2157"/>
<proteinExistence type="predicted"/>
<feature type="domain" description="Cas12f1-like TNB" evidence="2">
    <location>
        <begin position="295"/>
        <end position="364"/>
    </location>
</feature>
<evidence type="ECO:0000313" key="3">
    <source>
        <dbReference type="EMBL" id="ACP34698.1"/>
    </source>
</evidence>
<dbReference type="RefSeq" id="WP_012713112.1">
    <property type="nucleotide sequence ID" value="NC_012589.1"/>
</dbReference>